<dbReference type="EMBL" id="BAABIS010000001">
    <property type="protein sequence ID" value="GAA4838657.1"/>
    <property type="molecule type" value="Genomic_DNA"/>
</dbReference>
<proteinExistence type="predicted"/>
<protein>
    <submittedName>
        <fullName evidence="2">Relaxase/mobilization nuclease domain-containing protein</fullName>
    </submittedName>
</protein>
<gene>
    <name evidence="2" type="ORF">GCM10023235_12390</name>
</gene>
<reference evidence="3" key="1">
    <citation type="journal article" date="2019" name="Int. J. Syst. Evol. Microbiol.">
        <title>The Global Catalogue of Microorganisms (GCM) 10K type strain sequencing project: providing services to taxonomists for standard genome sequencing and annotation.</title>
        <authorList>
            <consortium name="The Broad Institute Genomics Platform"/>
            <consortium name="The Broad Institute Genome Sequencing Center for Infectious Disease"/>
            <person name="Wu L."/>
            <person name="Ma J."/>
        </authorList>
    </citation>
    <scope>NUCLEOTIDE SEQUENCE [LARGE SCALE GENOMIC DNA]</scope>
    <source>
        <strain evidence="3">JCM 13006</strain>
    </source>
</reference>
<keyword evidence="3" id="KW-1185">Reference proteome</keyword>
<sequence>MLSDGQWAEVAAAMMDAAGIAPAGDWRGCRWVAVRHAVDHIHIVATKARQDGHWPNVRQDMVRMQRLARDFERRWGLRRLVSGDRTARKWPTTGESAKSERRGLAAAARDSLSLAVRSAAAGARDEEEFFGRLLDSGLRVRKRVEEGGAVTGYSVALPGDRDGVSRPVWFPGSKLAFDLSLPRVRERWAPSGCVAPVGDLAAVPDWGVIEQQVRLGAQHLSSAGPLEGAGDVVALGDLVAASATAVPVALTAYVQRSVAEFERASRAPGERGFDGAARPLFREAALALSAVPAAGRSDVAAVLGLLVALVDAVAAAERWHVGRGFSAQAESAVRAGRVLREAGEVGVGLVAGRAVGVGRGAGPMPAVGQGAAGGAAGLAAVVREAVPAVAESVLGDAAWPALSRRLAAVASAGHDPAGVLAAVASCRELGSADSVAEVLSWRLDGWLRQVAPVSTAGSAPAGISGTSVPPAPRPSRTSAARRNPDHGPDGPKRRR</sequence>
<name>A0ABP9DCQ8_9ACTN</name>
<comment type="caution">
    <text evidence="2">The sequence shown here is derived from an EMBL/GenBank/DDBJ whole genome shotgun (WGS) entry which is preliminary data.</text>
</comment>
<evidence type="ECO:0000313" key="2">
    <source>
        <dbReference type="EMBL" id="GAA4838657.1"/>
    </source>
</evidence>
<organism evidence="2 3">
    <name type="scientific">Kitasatospora terrestris</name>
    <dbReference type="NCBI Taxonomy" id="258051"/>
    <lineage>
        <taxon>Bacteria</taxon>
        <taxon>Bacillati</taxon>
        <taxon>Actinomycetota</taxon>
        <taxon>Actinomycetes</taxon>
        <taxon>Kitasatosporales</taxon>
        <taxon>Streptomycetaceae</taxon>
        <taxon>Kitasatospora</taxon>
    </lineage>
</organism>
<dbReference type="Proteomes" id="UP001501752">
    <property type="component" value="Unassembled WGS sequence"/>
</dbReference>
<evidence type="ECO:0000256" key="1">
    <source>
        <dbReference type="SAM" id="MobiDB-lite"/>
    </source>
</evidence>
<accession>A0ABP9DCQ8</accession>
<feature type="compositionally biased region" description="Basic and acidic residues" evidence="1">
    <location>
        <begin position="482"/>
        <end position="495"/>
    </location>
</feature>
<evidence type="ECO:0000313" key="3">
    <source>
        <dbReference type="Proteomes" id="UP001501752"/>
    </source>
</evidence>
<feature type="region of interest" description="Disordered" evidence="1">
    <location>
        <begin position="455"/>
        <end position="495"/>
    </location>
</feature>